<dbReference type="SUPFAM" id="SSF47353">
    <property type="entry name" value="Retrovirus capsid dimerization domain-like"/>
    <property type="match status" value="1"/>
</dbReference>
<reference evidence="1" key="3">
    <citation type="submission" date="2025-09" db="UniProtKB">
        <authorList>
            <consortium name="Ensembl"/>
        </authorList>
    </citation>
    <scope>IDENTIFICATION</scope>
</reference>
<dbReference type="Ensembl" id="ENSECRT00000017644.1">
    <property type="protein sequence ID" value="ENSECRP00000017312.1"/>
    <property type="gene ID" value="ENSECRG00000011543.1"/>
</dbReference>
<name>A0A8C4SIM5_ERPCA</name>
<evidence type="ECO:0000313" key="2">
    <source>
        <dbReference type="Proteomes" id="UP000694620"/>
    </source>
</evidence>
<proteinExistence type="predicted"/>
<dbReference type="GeneTree" id="ENSGT00980000202087"/>
<reference evidence="1" key="1">
    <citation type="submission" date="2021-06" db="EMBL/GenBank/DDBJ databases">
        <authorList>
            <consortium name="Wellcome Sanger Institute Data Sharing"/>
        </authorList>
    </citation>
    <scope>NUCLEOTIDE SEQUENCE [LARGE SCALE GENOMIC DNA]</scope>
</reference>
<keyword evidence="2" id="KW-1185">Reference proteome</keyword>
<dbReference type="Gene3D" id="1.10.4020.10">
    <property type="entry name" value="DNA breaking-rejoining enzymes"/>
    <property type="match status" value="1"/>
</dbReference>
<reference evidence="1" key="2">
    <citation type="submission" date="2025-08" db="UniProtKB">
        <authorList>
            <consortium name="Ensembl"/>
        </authorList>
    </citation>
    <scope>IDENTIFICATION</scope>
</reference>
<dbReference type="InterPro" id="IPR038269">
    <property type="entry name" value="SCAN_sf"/>
</dbReference>
<dbReference type="Proteomes" id="UP000694620">
    <property type="component" value="Chromosome 11"/>
</dbReference>
<accession>A0A8C4SIM5</accession>
<organism evidence="1 2">
    <name type="scientific">Erpetoichthys calabaricus</name>
    <name type="common">Rope fish</name>
    <name type="synonym">Calamoichthys calabaricus</name>
    <dbReference type="NCBI Taxonomy" id="27687"/>
    <lineage>
        <taxon>Eukaryota</taxon>
        <taxon>Metazoa</taxon>
        <taxon>Chordata</taxon>
        <taxon>Craniata</taxon>
        <taxon>Vertebrata</taxon>
        <taxon>Euteleostomi</taxon>
        <taxon>Actinopterygii</taxon>
        <taxon>Polypteriformes</taxon>
        <taxon>Polypteridae</taxon>
        <taxon>Erpetoichthys</taxon>
    </lineage>
</organism>
<dbReference type="AlphaFoldDB" id="A0A8C4SIM5"/>
<sequence length="152" mass="18132">KMAATTSLLEQAFNYDVLKGKVFKCYGISPEQQAREWKKWKFDPERPLRTQAFEAWSKVCCWLRPNINSSNKMGELLAFETFVHVHLDEMAQQIWRQNYDNMDTLIKIAKRHWSVWKSWWSERFSRRTQQVCGAVPEPIRQSPVPAVRKRDK</sequence>
<evidence type="ECO:0000313" key="1">
    <source>
        <dbReference type="Ensembl" id="ENSECRP00000017312.1"/>
    </source>
</evidence>
<protein>
    <submittedName>
        <fullName evidence="1">Uncharacterized protein</fullName>
    </submittedName>
</protein>